<organism evidence="2 3">
    <name type="scientific">Haliangium ochraceum (strain DSM 14365 / JCM 11303 / SMP-2)</name>
    <dbReference type="NCBI Taxonomy" id="502025"/>
    <lineage>
        <taxon>Bacteria</taxon>
        <taxon>Pseudomonadati</taxon>
        <taxon>Myxococcota</taxon>
        <taxon>Polyangia</taxon>
        <taxon>Haliangiales</taxon>
        <taxon>Kofleriaceae</taxon>
        <taxon>Haliangium</taxon>
    </lineage>
</organism>
<dbReference type="Proteomes" id="UP000001880">
    <property type="component" value="Chromosome"/>
</dbReference>
<dbReference type="GO" id="GO:0006508">
    <property type="term" value="P:proteolysis"/>
    <property type="evidence" value="ECO:0007669"/>
    <property type="project" value="InterPro"/>
</dbReference>
<keyword evidence="2" id="KW-0378">Hydrolase</keyword>
<dbReference type="eggNOG" id="ENOG5032I21">
    <property type="taxonomic scope" value="Bacteria"/>
</dbReference>
<evidence type="ECO:0000313" key="2">
    <source>
        <dbReference type="EMBL" id="ACY15984.1"/>
    </source>
</evidence>
<sequence length="173" mass="19287">MSVHLLGNELARWDEQQGGALLLTVFADERPLRGAAGLADWRLCGRLSRLIQRGRLGGEDGEKLLLPPGRRLPFERILVFGLGPSRRFGEDAYRAHVRWIREVAAKAGLRAYALQPPGRATGLIGARRALELWLEETESDGHEGEVSLIDSPSGQKDMAEILRYQRKRRAGAR</sequence>
<accession>D0LW52</accession>
<reference evidence="2 3" key="1">
    <citation type="journal article" date="2010" name="Stand. Genomic Sci.">
        <title>Complete genome sequence of Haliangium ochraceum type strain (SMP-2).</title>
        <authorList>
            <consortium name="US DOE Joint Genome Institute (JGI-PGF)"/>
            <person name="Ivanova N."/>
            <person name="Daum C."/>
            <person name="Lang E."/>
            <person name="Abt B."/>
            <person name="Kopitz M."/>
            <person name="Saunders E."/>
            <person name="Lapidus A."/>
            <person name="Lucas S."/>
            <person name="Glavina Del Rio T."/>
            <person name="Nolan M."/>
            <person name="Tice H."/>
            <person name="Copeland A."/>
            <person name="Cheng J.F."/>
            <person name="Chen F."/>
            <person name="Bruce D."/>
            <person name="Goodwin L."/>
            <person name="Pitluck S."/>
            <person name="Mavromatis K."/>
            <person name="Pati A."/>
            <person name="Mikhailova N."/>
            <person name="Chen A."/>
            <person name="Palaniappan K."/>
            <person name="Land M."/>
            <person name="Hauser L."/>
            <person name="Chang Y.J."/>
            <person name="Jeffries C.D."/>
            <person name="Detter J.C."/>
            <person name="Brettin T."/>
            <person name="Rohde M."/>
            <person name="Goker M."/>
            <person name="Bristow J."/>
            <person name="Markowitz V."/>
            <person name="Eisen J.A."/>
            <person name="Hugenholtz P."/>
            <person name="Kyrpides N.C."/>
            <person name="Klenk H.P."/>
        </authorList>
    </citation>
    <scope>NUCLEOTIDE SEQUENCE [LARGE SCALE GENOMIC DNA]</scope>
    <source>
        <strain evidence="3">DSM 14365 / CIP 107738 / JCM 11303 / AJ 13395 / SMP-2</strain>
    </source>
</reference>
<protein>
    <submittedName>
        <fullName evidence="2">Putative leucyl aminopeptidase</fullName>
    </submittedName>
</protein>
<dbReference type="GO" id="GO:0070006">
    <property type="term" value="F:metalloaminopeptidase activity"/>
    <property type="evidence" value="ECO:0007669"/>
    <property type="project" value="InterPro"/>
</dbReference>
<dbReference type="Gene3D" id="3.40.220.10">
    <property type="entry name" value="Leucine Aminopeptidase, subunit E, domain 1"/>
    <property type="match status" value="1"/>
</dbReference>
<evidence type="ECO:0000259" key="1">
    <source>
        <dbReference type="Pfam" id="PF02789"/>
    </source>
</evidence>
<dbReference type="SUPFAM" id="SSF52949">
    <property type="entry name" value="Macro domain-like"/>
    <property type="match status" value="1"/>
</dbReference>
<keyword evidence="3" id="KW-1185">Reference proteome</keyword>
<dbReference type="AlphaFoldDB" id="D0LW52"/>
<dbReference type="OrthoDB" id="5511693at2"/>
<feature type="domain" description="Peptidase M17 leucyl aminopeptidase N-terminal" evidence="1">
    <location>
        <begin position="25"/>
        <end position="96"/>
    </location>
</feature>
<evidence type="ECO:0000313" key="3">
    <source>
        <dbReference type="Proteomes" id="UP000001880"/>
    </source>
</evidence>
<dbReference type="InterPro" id="IPR008283">
    <property type="entry name" value="Peptidase_M17_N"/>
</dbReference>
<dbReference type="STRING" id="502025.Hoch_3482"/>
<dbReference type="RefSeq" id="WP_012828583.1">
    <property type="nucleotide sequence ID" value="NC_013440.1"/>
</dbReference>
<dbReference type="HOGENOM" id="CLU_1545495_0_0_7"/>
<keyword evidence="2" id="KW-0031">Aminopeptidase</keyword>
<dbReference type="Pfam" id="PF02789">
    <property type="entry name" value="Peptidase_M17_N"/>
    <property type="match status" value="1"/>
</dbReference>
<keyword evidence="2" id="KW-0645">Protease</keyword>
<dbReference type="InterPro" id="IPR043472">
    <property type="entry name" value="Macro_dom-like"/>
</dbReference>
<name>D0LW52_HALO1</name>
<dbReference type="EMBL" id="CP001804">
    <property type="protein sequence ID" value="ACY15984.1"/>
    <property type="molecule type" value="Genomic_DNA"/>
</dbReference>
<gene>
    <name evidence="2" type="ordered locus">Hoch_3482</name>
</gene>
<dbReference type="KEGG" id="hoh:Hoch_3482"/>
<proteinExistence type="predicted"/>